<feature type="domain" description="Bifunctional inhibitor/plant lipid transfer protein/seed storage helical" evidence="2">
    <location>
        <begin position="40"/>
        <end position="103"/>
    </location>
</feature>
<sequence>MKISISYKTISLLYLLLIMVTLVKQVESTPCSSTFFSALVQLIPCRASVAPYSPIPPNDACCNALKALGQPCLCVLVNGPPISGVDRNMASQLPDKCISNFDPCEII</sequence>
<feature type="signal peptide" evidence="1">
    <location>
        <begin position="1"/>
        <end position="28"/>
    </location>
</feature>
<evidence type="ECO:0000259" key="2">
    <source>
        <dbReference type="Pfam" id="PF00234"/>
    </source>
</evidence>
<dbReference type="AlphaFoldDB" id="A0A9D5AK53"/>
<dbReference type="Proteomes" id="UP001058974">
    <property type="component" value="Chromosome 5"/>
</dbReference>
<evidence type="ECO:0000256" key="1">
    <source>
        <dbReference type="SAM" id="SignalP"/>
    </source>
</evidence>
<evidence type="ECO:0000313" key="4">
    <source>
        <dbReference type="Proteomes" id="UP001058974"/>
    </source>
</evidence>
<dbReference type="EMBL" id="JAMSHJ010000005">
    <property type="protein sequence ID" value="KAI5410331.1"/>
    <property type="molecule type" value="Genomic_DNA"/>
</dbReference>
<feature type="chain" id="PRO_5038713301" description="Bifunctional inhibitor/plant lipid transfer protein/seed storage helical domain-containing protein" evidence="1">
    <location>
        <begin position="29"/>
        <end position="107"/>
    </location>
</feature>
<dbReference type="Gramene" id="Psat5g205480.1">
    <property type="protein sequence ID" value="Psat5g205480.1.cds"/>
    <property type="gene ID" value="Psat5g205480"/>
</dbReference>
<reference evidence="3 4" key="1">
    <citation type="journal article" date="2022" name="Nat. Genet.">
        <title>Improved pea reference genome and pan-genome highlight genomic features and evolutionary characteristics.</title>
        <authorList>
            <person name="Yang T."/>
            <person name="Liu R."/>
            <person name="Luo Y."/>
            <person name="Hu S."/>
            <person name="Wang D."/>
            <person name="Wang C."/>
            <person name="Pandey M.K."/>
            <person name="Ge S."/>
            <person name="Xu Q."/>
            <person name="Li N."/>
            <person name="Li G."/>
            <person name="Huang Y."/>
            <person name="Saxena R.K."/>
            <person name="Ji Y."/>
            <person name="Li M."/>
            <person name="Yan X."/>
            <person name="He Y."/>
            <person name="Liu Y."/>
            <person name="Wang X."/>
            <person name="Xiang C."/>
            <person name="Varshney R.K."/>
            <person name="Ding H."/>
            <person name="Gao S."/>
            <person name="Zong X."/>
        </authorList>
    </citation>
    <scope>NUCLEOTIDE SEQUENCE [LARGE SCALE GENOMIC DNA]</scope>
    <source>
        <strain evidence="3 4">cv. Zhongwan 6</strain>
    </source>
</reference>
<dbReference type="OrthoDB" id="1911693at2759"/>
<dbReference type="Gene3D" id="1.10.110.10">
    <property type="entry name" value="Plant lipid-transfer and hydrophobic proteins"/>
    <property type="match status" value="1"/>
</dbReference>
<keyword evidence="4" id="KW-1185">Reference proteome</keyword>
<dbReference type="GO" id="GO:0005504">
    <property type="term" value="F:fatty acid binding"/>
    <property type="evidence" value="ECO:0007669"/>
    <property type="project" value="InterPro"/>
</dbReference>
<dbReference type="SUPFAM" id="SSF47699">
    <property type="entry name" value="Bifunctional inhibitor/lipid-transfer protein/seed storage 2S albumin"/>
    <property type="match status" value="1"/>
</dbReference>
<dbReference type="Gramene" id="Psat05G0572100-T1">
    <property type="protein sequence ID" value="KAI5410331.1"/>
    <property type="gene ID" value="KIW84_055721"/>
</dbReference>
<organism evidence="3 4">
    <name type="scientific">Pisum sativum</name>
    <name type="common">Garden pea</name>
    <name type="synonym">Lathyrus oleraceus</name>
    <dbReference type="NCBI Taxonomy" id="3888"/>
    <lineage>
        <taxon>Eukaryota</taxon>
        <taxon>Viridiplantae</taxon>
        <taxon>Streptophyta</taxon>
        <taxon>Embryophyta</taxon>
        <taxon>Tracheophyta</taxon>
        <taxon>Spermatophyta</taxon>
        <taxon>Magnoliopsida</taxon>
        <taxon>eudicotyledons</taxon>
        <taxon>Gunneridae</taxon>
        <taxon>Pentapetalae</taxon>
        <taxon>rosids</taxon>
        <taxon>fabids</taxon>
        <taxon>Fabales</taxon>
        <taxon>Fabaceae</taxon>
        <taxon>Papilionoideae</taxon>
        <taxon>50 kb inversion clade</taxon>
        <taxon>NPAAA clade</taxon>
        <taxon>Hologalegina</taxon>
        <taxon>IRL clade</taxon>
        <taxon>Fabeae</taxon>
        <taxon>Lathyrus</taxon>
    </lineage>
</organism>
<proteinExistence type="predicted"/>
<dbReference type="PANTHER" id="PTHR33122:SF33">
    <property type="entry name" value="BIFUNCTIONAL INHIBITOR_LIPID-TRANSFER PROTEIN_SEED STORAGE 2S ALBUMIN SUPERFAMILY PROTEIN"/>
    <property type="match status" value="1"/>
</dbReference>
<dbReference type="PANTHER" id="PTHR33122">
    <property type="entry name" value="LIPID BINDING PROTEIN-RELATED"/>
    <property type="match status" value="1"/>
</dbReference>
<dbReference type="GO" id="GO:0009627">
    <property type="term" value="P:systemic acquired resistance"/>
    <property type="evidence" value="ECO:0007669"/>
    <property type="project" value="InterPro"/>
</dbReference>
<evidence type="ECO:0000313" key="3">
    <source>
        <dbReference type="EMBL" id="KAI5410331.1"/>
    </source>
</evidence>
<dbReference type="InterPro" id="IPR016140">
    <property type="entry name" value="Bifunc_inhib/LTP/seed_store"/>
</dbReference>
<dbReference type="Pfam" id="PF00234">
    <property type="entry name" value="Tryp_alpha_amyl"/>
    <property type="match status" value="1"/>
</dbReference>
<dbReference type="InterPro" id="IPR039265">
    <property type="entry name" value="DIR1-like"/>
</dbReference>
<dbReference type="InterPro" id="IPR036312">
    <property type="entry name" value="Bifun_inhib/LTP/seed_sf"/>
</dbReference>
<comment type="caution">
    <text evidence="3">The sequence shown here is derived from an EMBL/GenBank/DDBJ whole genome shotgun (WGS) entry which is preliminary data.</text>
</comment>
<gene>
    <name evidence="3" type="ORF">KIW84_055721</name>
</gene>
<protein>
    <recommendedName>
        <fullName evidence="2">Bifunctional inhibitor/plant lipid transfer protein/seed storage helical domain-containing protein</fullName>
    </recommendedName>
</protein>
<keyword evidence="1" id="KW-0732">Signal</keyword>
<dbReference type="Gramene" id="PSAT_LOCUS20971_t1">
    <property type="protein sequence ID" value="CAL5201772.1"/>
    <property type="gene ID" value="PSAT_LOCUS20971"/>
</dbReference>
<accession>A0A9D5AK53</accession>
<name>A0A9D5AK53_PEA</name>